<evidence type="ECO:0000256" key="4">
    <source>
        <dbReference type="PROSITE-ProRule" id="PRU00433"/>
    </source>
</evidence>
<dbReference type="InterPro" id="IPR016024">
    <property type="entry name" value="ARM-type_fold"/>
</dbReference>
<dbReference type="Proteomes" id="UP000623301">
    <property type="component" value="Unassembled WGS sequence"/>
</dbReference>
<dbReference type="Gene3D" id="1.25.10.10">
    <property type="entry name" value="Leucine-rich Repeat Variant"/>
    <property type="match status" value="1"/>
</dbReference>
<reference evidence="6 7" key="1">
    <citation type="submission" date="2020-12" db="EMBL/GenBank/DDBJ databases">
        <title>Aureibaculum luteum sp. nov. and Aureibaculum flavum sp. nov., novel members of the family Flavobacteriaceae isolated from Antarctic intertidal sediments.</title>
        <authorList>
            <person name="He X."/>
            <person name="Zhang X."/>
        </authorList>
    </citation>
    <scope>NUCLEOTIDE SEQUENCE [LARGE SCALE GENOMIC DNA]</scope>
    <source>
        <strain evidence="6 7">A20</strain>
    </source>
</reference>
<dbReference type="RefSeq" id="WP_117882420.1">
    <property type="nucleotide sequence ID" value="NZ_JAEHFJ010000010.1"/>
</dbReference>
<dbReference type="InterPro" id="IPR055557">
    <property type="entry name" value="DUF7133"/>
</dbReference>
<dbReference type="Gene3D" id="2.120.10.30">
    <property type="entry name" value="TolB, C-terminal domain"/>
    <property type="match status" value="1"/>
</dbReference>
<dbReference type="EMBL" id="JAEHFJ010000010">
    <property type="protein sequence ID" value="MBJ2175941.1"/>
    <property type="molecule type" value="Genomic_DNA"/>
</dbReference>
<evidence type="ECO:0000313" key="6">
    <source>
        <dbReference type="EMBL" id="MBJ2175941.1"/>
    </source>
</evidence>
<dbReference type="PROSITE" id="PS51007">
    <property type="entry name" value="CYTC"/>
    <property type="match status" value="1"/>
</dbReference>
<dbReference type="SUPFAM" id="SSF46626">
    <property type="entry name" value="Cytochrome c"/>
    <property type="match status" value="1"/>
</dbReference>
<dbReference type="InterPro" id="IPR011042">
    <property type="entry name" value="6-blade_b-propeller_TolB-like"/>
</dbReference>
<evidence type="ECO:0000256" key="2">
    <source>
        <dbReference type="ARBA" id="ARBA00022723"/>
    </source>
</evidence>
<name>A0ABS0WVL0_9FLAO</name>
<keyword evidence="2 4" id="KW-0479">Metal-binding</keyword>
<evidence type="ECO:0000256" key="3">
    <source>
        <dbReference type="ARBA" id="ARBA00023004"/>
    </source>
</evidence>
<evidence type="ECO:0000256" key="1">
    <source>
        <dbReference type="ARBA" id="ARBA00022617"/>
    </source>
</evidence>
<feature type="domain" description="Cytochrome c" evidence="5">
    <location>
        <begin position="619"/>
        <end position="710"/>
    </location>
</feature>
<dbReference type="Pfam" id="PF23500">
    <property type="entry name" value="DUF7133"/>
    <property type="match status" value="1"/>
</dbReference>
<keyword evidence="7" id="KW-1185">Reference proteome</keyword>
<keyword evidence="1 4" id="KW-0349">Heme</keyword>
<gene>
    <name evidence="6" type="ORF">JBL43_16925</name>
</gene>
<dbReference type="InterPro" id="IPR011041">
    <property type="entry name" value="Quinoprot_gluc/sorb_DH_b-prop"/>
</dbReference>
<keyword evidence="3 4" id="KW-0408">Iron</keyword>
<dbReference type="InterPro" id="IPR009056">
    <property type="entry name" value="Cyt_c-like_dom"/>
</dbReference>
<dbReference type="InterPro" id="IPR011989">
    <property type="entry name" value="ARM-like"/>
</dbReference>
<proteinExistence type="predicted"/>
<dbReference type="Gene3D" id="1.10.760.10">
    <property type="entry name" value="Cytochrome c-like domain"/>
    <property type="match status" value="1"/>
</dbReference>
<comment type="caution">
    <text evidence="6">The sequence shown here is derived from an EMBL/GenBank/DDBJ whole genome shotgun (WGS) entry which is preliminary data.</text>
</comment>
<evidence type="ECO:0000313" key="7">
    <source>
        <dbReference type="Proteomes" id="UP000623301"/>
    </source>
</evidence>
<dbReference type="SUPFAM" id="SSF48371">
    <property type="entry name" value="ARM repeat"/>
    <property type="match status" value="1"/>
</dbReference>
<evidence type="ECO:0000259" key="5">
    <source>
        <dbReference type="PROSITE" id="PS51007"/>
    </source>
</evidence>
<protein>
    <submittedName>
        <fullName evidence="6">Cytochrome C</fullName>
    </submittedName>
</protein>
<dbReference type="SUPFAM" id="SSF50952">
    <property type="entry name" value="Soluble quinoprotein glucose dehydrogenase"/>
    <property type="match status" value="1"/>
</dbReference>
<dbReference type="PANTHER" id="PTHR33546">
    <property type="entry name" value="LARGE, MULTIFUNCTIONAL SECRETED PROTEIN-RELATED"/>
    <property type="match status" value="1"/>
</dbReference>
<dbReference type="PANTHER" id="PTHR33546:SF1">
    <property type="entry name" value="LARGE, MULTIFUNCTIONAL SECRETED PROTEIN"/>
    <property type="match status" value="1"/>
</dbReference>
<dbReference type="InterPro" id="IPR036909">
    <property type="entry name" value="Cyt_c-like_dom_sf"/>
</dbReference>
<organism evidence="6 7">
    <name type="scientific">Aureibaculum flavum</name>
    <dbReference type="NCBI Taxonomy" id="2795986"/>
    <lineage>
        <taxon>Bacteria</taxon>
        <taxon>Pseudomonadati</taxon>
        <taxon>Bacteroidota</taxon>
        <taxon>Flavobacteriia</taxon>
        <taxon>Flavobacteriales</taxon>
        <taxon>Flavobacteriaceae</taxon>
        <taxon>Aureibaculum</taxon>
    </lineage>
</organism>
<accession>A0ABS0WVL0</accession>
<sequence length="741" mass="84155">MRLKKFYYLLFVFIAFYNCKEKEYSEEIYEKPVIIKEAPSNFLSPEESMKTFYLPKGYKVELVASEPMIDEPVTIAWDGNGRMYVAEMNTYMQDVDGTGTNRSISKIKLLEDTDGDGKMDKSTVFIDSLLLPRMMLPLENELIVNETFSYDLWSYKDTDGDGVADKKERVYYNPNRRGGNLEHQQSGLIWNLDNWVYTTYNPIRFKFKEGEVQVDSLDIMPRGQWGLTQDDMGIMYYSSAGSENPAYGFQQPAVYGDYNPPGRLSKGFMEPWPVVGTPDVQGGPKKLREDNTLNHFTGVAGQEIFRGHRLPPSTYGDLFIPEPVGRLIRRAKVKVEDGKKVLYNAYDKAEFMASTDLNFRPTQVKTGPDGALYIVDMYRGIIQESNWTKKGSFLRPVIIRKELDKNIGKGRIYRIVHEDITPDKRPNLLGKKASELITYLGHPNGWYRNTAQKLIILKNDASVVDELKAIAMDNTSFLYGLFNSDRDLGIERVHALWTLEGLGIIDKELITAKFKDEDPRVRITALRLSEHFLKSDDTSLFSDLEKLINDTDTEVVNQLALSLRYSKDKQATALLNTIAEQYSQNEIVAHAVKESLKKDDTKLAQLKKRIANRGLNDKKSVLNGYESYNQLCATCHGPDLKGLPTEDGGLIAPSLIGSPRVIGDKKVLSKILLNGLIGPIEGKEYGIMVPLKNNSNDYIADVLSYVRAMNNEGGVHKNVVRDAREESKEREDYWTLEELLK</sequence>